<dbReference type="Proteomes" id="UP000199283">
    <property type="component" value="Unassembled WGS sequence"/>
</dbReference>
<feature type="signal peptide" evidence="9">
    <location>
        <begin position="1"/>
        <end position="32"/>
    </location>
</feature>
<feature type="domain" description="GH16" evidence="10">
    <location>
        <begin position="21"/>
        <end position="256"/>
    </location>
</feature>
<dbReference type="STRING" id="188906.SAMN04488526_3274"/>
<dbReference type="GO" id="GO:0004553">
    <property type="term" value="F:hydrolase activity, hydrolyzing O-glycosyl compounds"/>
    <property type="evidence" value="ECO:0007669"/>
    <property type="project" value="InterPro"/>
</dbReference>
<dbReference type="InterPro" id="IPR044791">
    <property type="entry name" value="Beta-glucanase/XTH"/>
</dbReference>
<evidence type="ECO:0000256" key="4">
    <source>
        <dbReference type="ARBA" id="ARBA00023295"/>
    </source>
</evidence>
<accession>A0A1H7SA27</accession>
<keyword evidence="4" id="KW-0326">Glycosidase</keyword>
<dbReference type="EMBL" id="FNZQ01000008">
    <property type="protein sequence ID" value="SEL69482.1"/>
    <property type="molecule type" value="Genomic_DNA"/>
</dbReference>
<organism evidence="11 12">
    <name type="scientific">Jannaschia helgolandensis</name>
    <dbReference type="NCBI Taxonomy" id="188906"/>
    <lineage>
        <taxon>Bacteria</taxon>
        <taxon>Pseudomonadati</taxon>
        <taxon>Pseudomonadota</taxon>
        <taxon>Alphaproteobacteria</taxon>
        <taxon>Rhodobacterales</taxon>
        <taxon>Roseobacteraceae</taxon>
        <taxon>Jannaschia</taxon>
    </lineage>
</organism>
<proteinExistence type="inferred from homology"/>
<sequence length="268" mass="29759">MIQASKNVGRVIKSSKQCVISFVFLLPLPVFSQETPQGASFFDDFETLDKSLWGISDGWANGDWQNCVWSGDNVAVKEGMLTLAFSGWTGDQRDYSCGEIQSLNVYGYGTYEARYRTAAGSGLNAAFFTYIGPYHGKPHDEIDFEVLARDTSSVSLNTYVDGTPMNGKQVALPMPADDAFLTYSFVWQPTGIKWYVDGELVHQTPPEAVLPTNGQKIYASFWGSDSFPDWMGRFVEPETDLKMEVDWIAFTAQGDACQFPSSVVCKNE</sequence>
<comment type="similarity">
    <text evidence="1">Belongs to the glycosyl hydrolase 16 family.</text>
</comment>
<dbReference type="PRINTS" id="PR00737">
    <property type="entry name" value="GLHYDRLASE16"/>
</dbReference>
<dbReference type="GO" id="GO:0005975">
    <property type="term" value="P:carbohydrate metabolic process"/>
    <property type="evidence" value="ECO:0007669"/>
    <property type="project" value="InterPro"/>
</dbReference>
<dbReference type="Pfam" id="PF00722">
    <property type="entry name" value="Glyco_hydro_16"/>
    <property type="match status" value="1"/>
</dbReference>
<gene>
    <name evidence="11" type="ORF">SAMN04488526_3274</name>
</gene>
<evidence type="ECO:0000256" key="5">
    <source>
        <dbReference type="ARBA" id="ARBA00029722"/>
    </source>
</evidence>
<keyword evidence="9" id="KW-0732">Signal</keyword>
<evidence type="ECO:0000313" key="11">
    <source>
        <dbReference type="EMBL" id="SEL69482.1"/>
    </source>
</evidence>
<evidence type="ECO:0000256" key="1">
    <source>
        <dbReference type="ARBA" id="ARBA00006865"/>
    </source>
</evidence>
<dbReference type="Gene3D" id="2.60.120.200">
    <property type="match status" value="1"/>
</dbReference>
<dbReference type="InterPro" id="IPR008264">
    <property type="entry name" value="Beta_glucanase"/>
</dbReference>
<evidence type="ECO:0000256" key="7">
    <source>
        <dbReference type="ARBA" id="ARBA00031665"/>
    </source>
</evidence>
<feature type="chain" id="PRO_5011794690" description="Beta-glucanase" evidence="9">
    <location>
        <begin position="33"/>
        <end position="268"/>
    </location>
</feature>
<dbReference type="SUPFAM" id="SSF49899">
    <property type="entry name" value="Concanavalin A-like lectins/glucanases"/>
    <property type="match status" value="1"/>
</dbReference>
<evidence type="ECO:0000256" key="8">
    <source>
        <dbReference type="PIRSR" id="PIRSR608264-1"/>
    </source>
</evidence>
<evidence type="ECO:0000256" key="9">
    <source>
        <dbReference type="SAM" id="SignalP"/>
    </source>
</evidence>
<dbReference type="OrthoDB" id="9809583at2"/>
<keyword evidence="3" id="KW-0378">Hydrolase</keyword>
<evidence type="ECO:0000256" key="2">
    <source>
        <dbReference type="ARBA" id="ARBA00014569"/>
    </source>
</evidence>
<dbReference type="AlphaFoldDB" id="A0A1H7SA27"/>
<dbReference type="PROSITE" id="PS51762">
    <property type="entry name" value="GH16_2"/>
    <property type="match status" value="1"/>
</dbReference>
<feature type="active site" description="Proton donor" evidence="8">
    <location>
        <position position="145"/>
    </location>
</feature>
<keyword evidence="12" id="KW-1185">Reference proteome</keyword>
<dbReference type="PANTHER" id="PTHR31062">
    <property type="entry name" value="XYLOGLUCAN ENDOTRANSGLUCOSYLASE/HYDROLASE PROTEIN 8-RELATED"/>
    <property type="match status" value="1"/>
</dbReference>
<name>A0A1H7SA27_9RHOB</name>
<protein>
    <recommendedName>
        <fullName evidence="2">Beta-glucanase</fullName>
    </recommendedName>
    <alternativeName>
        <fullName evidence="7">1,3-1,4-beta-D-glucan 4-glucanohydrolase</fullName>
    </alternativeName>
    <alternativeName>
        <fullName evidence="6">Endo-beta-1,3-1,4 glucanase</fullName>
    </alternativeName>
    <alternativeName>
        <fullName evidence="5">Lichenase</fullName>
    </alternativeName>
</protein>
<dbReference type="InterPro" id="IPR013320">
    <property type="entry name" value="ConA-like_dom_sf"/>
</dbReference>
<dbReference type="InterPro" id="IPR000757">
    <property type="entry name" value="Beta-glucanase-like"/>
</dbReference>
<feature type="active site" description="Nucleophile" evidence="8">
    <location>
        <position position="141"/>
    </location>
</feature>
<evidence type="ECO:0000259" key="10">
    <source>
        <dbReference type="PROSITE" id="PS51762"/>
    </source>
</evidence>
<reference evidence="11 12" key="1">
    <citation type="submission" date="2016-10" db="EMBL/GenBank/DDBJ databases">
        <authorList>
            <person name="de Groot N.N."/>
        </authorList>
    </citation>
    <scope>NUCLEOTIDE SEQUENCE [LARGE SCALE GENOMIC DNA]</scope>
    <source>
        <strain evidence="11 12">DSM 14858</strain>
    </source>
</reference>
<dbReference type="RefSeq" id="WP_092764790.1">
    <property type="nucleotide sequence ID" value="NZ_FNZQ01000008.1"/>
</dbReference>
<evidence type="ECO:0000256" key="6">
    <source>
        <dbReference type="ARBA" id="ARBA00029771"/>
    </source>
</evidence>
<evidence type="ECO:0000256" key="3">
    <source>
        <dbReference type="ARBA" id="ARBA00022801"/>
    </source>
</evidence>
<evidence type="ECO:0000313" key="12">
    <source>
        <dbReference type="Proteomes" id="UP000199283"/>
    </source>
</evidence>